<dbReference type="PROSITE" id="PS50011">
    <property type="entry name" value="PROTEIN_KINASE_DOM"/>
    <property type="match status" value="1"/>
</dbReference>
<proteinExistence type="predicted"/>
<gene>
    <name evidence="2" type="ORF">MW046_15860</name>
</gene>
<dbReference type="InterPro" id="IPR000719">
    <property type="entry name" value="Prot_kinase_dom"/>
</dbReference>
<evidence type="ECO:0000313" key="2">
    <source>
        <dbReference type="EMBL" id="UPM44861.1"/>
    </source>
</evidence>
<dbReference type="Pfam" id="PF01636">
    <property type="entry name" value="APH"/>
    <property type="match status" value="1"/>
</dbReference>
<dbReference type="AlphaFoldDB" id="A0A8U0A6Q6"/>
<dbReference type="Proteomes" id="UP000831768">
    <property type="component" value="Plasmid unnamed2"/>
</dbReference>
<keyword evidence="3" id="KW-1185">Reference proteome</keyword>
<dbReference type="Gene3D" id="3.90.1200.10">
    <property type="match status" value="1"/>
</dbReference>
<keyword evidence="2" id="KW-0614">Plasmid</keyword>
<dbReference type="InterPro" id="IPR002575">
    <property type="entry name" value="Aminoglycoside_PTrfase"/>
</dbReference>
<organism evidence="2 3">
    <name type="scientific">Halocatena salina</name>
    <dbReference type="NCBI Taxonomy" id="2934340"/>
    <lineage>
        <taxon>Archaea</taxon>
        <taxon>Methanobacteriati</taxon>
        <taxon>Methanobacteriota</taxon>
        <taxon>Stenosarchaea group</taxon>
        <taxon>Halobacteria</taxon>
        <taxon>Halobacteriales</taxon>
        <taxon>Natronomonadaceae</taxon>
        <taxon>Halocatena</taxon>
    </lineage>
</organism>
<dbReference type="RefSeq" id="WP_247995515.1">
    <property type="nucleotide sequence ID" value="NZ_CP096021.1"/>
</dbReference>
<name>A0A8U0A6Q6_9EURY</name>
<dbReference type="PANTHER" id="PTHR21310">
    <property type="entry name" value="AMINOGLYCOSIDE PHOSPHOTRANSFERASE-RELATED-RELATED"/>
    <property type="match status" value="1"/>
</dbReference>
<sequence>MTIPTDFSSYLHQRFDHDDPSSSGLGGKGTVHIIDDDTDSEGFVVKFCKRNSPHVLKYFDAASSNDLAVDALAVESHVLTVVAERTSILVPEVLAVDLSPSKLPPYFVMEKSTGDSLHGQFHDLALDKQKRLMAEIGTTLTVVHESFPFSTCGPLRVVDDTLKPVDEYQWTEWCDTQWTTCLERLRETRFADLVPELKSWYATHRQYLPETSQAVLVHDDFRPANLLVDDAMESVTAIIDWEDVLAAPPEYQLARLEFLFIDVYEFPTETQSQLRTALYDSYGRFQLTDAYQKRRKLYQLLSILWKTGNFRATHQDTDEELRTSLVQQRRHRIQQMMSTSS</sequence>
<geneLocation type="plasmid" evidence="2 3">
    <name>unnamed2</name>
</geneLocation>
<dbReference type="EMBL" id="CP096021">
    <property type="protein sequence ID" value="UPM44861.1"/>
    <property type="molecule type" value="Genomic_DNA"/>
</dbReference>
<dbReference type="KEGG" id="haad:MW046_15860"/>
<evidence type="ECO:0000313" key="3">
    <source>
        <dbReference type="Proteomes" id="UP000831768"/>
    </source>
</evidence>
<dbReference type="InterPro" id="IPR011009">
    <property type="entry name" value="Kinase-like_dom_sf"/>
</dbReference>
<feature type="domain" description="Protein kinase" evidence="1">
    <location>
        <begin position="17"/>
        <end position="341"/>
    </location>
</feature>
<evidence type="ECO:0000259" key="1">
    <source>
        <dbReference type="PROSITE" id="PS50011"/>
    </source>
</evidence>
<dbReference type="GO" id="GO:0004672">
    <property type="term" value="F:protein kinase activity"/>
    <property type="evidence" value="ECO:0007669"/>
    <property type="project" value="InterPro"/>
</dbReference>
<dbReference type="GO" id="GO:0005524">
    <property type="term" value="F:ATP binding"/>
    <property type="evidence" value="ECO:0007669"/>
    <property type="project" value="InterPro"/>
</dbReference>
<dbReference type="PANTHER" id="PTHR21310:SF15">
    <property type="entry name" value="AMINOGLYCOSIDE PHOSPHOTRANSFERASE DOMAIN-CONTAINING PROTEIN"/>
    <property type="match status" value="1"/>
</dbReference>
<dbReference type="GeneID" id="71929553"/>
<protein>
    <submittedName>
        <fullName evidence="2">Phosphotransferase</fullName>
    </submittedName>
</protein>
<accession>A0A8U0A6Q6</accession>
<reference evidence="2" key="1">
    <citation type="submission" date="2022-04" db="EMBL/GenBank/DDBJ databases">
        <title>Halocatena sp. nov., isolated from a salt lake.</title>
        <authorList>
            <person name="Cui H.-L."/>
        </authorList>
    </citation>
    <scope>NUCLEOTIDE SEQUENCE</scope>
    <source>
        <strain evidence="2">AD-1</strain>
        <plasmid evidence="2">unnamed2</plasmid>
    </source>
</reference>
<dbReference type="InterPro" id="IPR051678">
    <property type="entry name" value="AGP_Transferase"/>
</dbReference>
<dbReference type="SUPFAM" id="SSF56112">
    <property type="entry name" value="Protein kinase-like (PK-like)"/>
    <property type="match status" value="1"/>
</dbReference>